<accession>A0A231H7W4</accession>
<keyword evidence="2" id="KW-1185">Reference proteome</keyword>
<sequence>MPWHENELSSVGISLVGPQLYRIASVTVDPDRCLGHEYRAPRTRRCKEN</sequence>
<dbReference type="Proteomes" id="UP000215506">
    <property type="component" value="Unassembled WGS sequence"/>
</dbReference>
<dbReference type="AlphaFoldDB" id="A0A231H7W4"/>
<dbReference type="EMBL" id="NGAF01000005">
    <property type="protein sequence ID" value="OXR44816.1"/>
    <property type="molecule type" value="Genomic_DNA"/>
</dbReference>
<name>A0A231H7W4_9NOCA</name>
<comment type="caution">
    <text evidence="1">The sequence shown here is derived from an EMBL/GenBank/DDBJ whole genome shotgun (WGS) entry which is preliminary data.</text>
</comment>
<proteinExistence type="predicted"/>
<evidence type="ECO:0000313" key="1">
    <source>
        <dbReference type="EMBL" id="OXR44816.1"/>
    </source>
</evidence>
<organism evidence="1 2">
    <name type="scientific">Nocardia cerradoensis</name>
    <dbReference type="NCBI Taxonomy" id="85688"/>
    <lineage>
        <taxon>Bacteria</taxon>
        <taxon>Bacillati</taxon>
        <taxon>Actinomycetota</taxon>
        <taxon>Actinomycetes</taxon>
        <taxon>Mycobacteriales</taxon>
        <taxon>Nocardiaceae</taxon>
        <taxon>Nocardia</taxon>
    </lineage>
</organism>
<gene>
    <name evidence="1" type="ORF">B7C42_02770</name>
</gene>
<evidence type="ECO:0000313" key="2">
    <source>
        <dbReference type="Proteomes" id="UP000215506"/>
    </source>
</evidence>
<protein>
    <submittedName>
        <fullName evidence="1">Uncharacterized protein</fullName>
    </submittedName>
</protein>
<reference evidence="1 2" key="1">
    <citation type="submission" date="2017-07" db="EMBL/GenBank/DDBJ databases">
        <title>First draft Genome Sequence of Nocardia cerradoensis isolated from human infection.</title>
        <authorList>
            <person name="Carrasco G."/>
        </authorList>
    </citation>
    <scope>NUCLEOTIDE SEQUENCE [LARGE SCALE GENOMIC DNA]</scope>
    <source>
        <strain evidence="1 2">CNM20130759</strain>
    </source>
</reference>